<dbReference type="Pfam" id="PF01553">
    <property type="entry name" value="Acyltransferase"/>
    <property type="match status" value="1"/>
</dbReference>
<dbReference type="InterPro" id="IPR022284">
    <property type="entry name" value="GPAT/DHAPAT"/>
</dbReference>
<evidence type="ECO:0000313" key="8">
    <source>
        <dbReference type="Proteomes" id="UP001193501"/>
    </source>
</evidence>
<keyword evidence="7" id="KW-0808">Transferase</keyword>
<gene>
    <name evidence="7" type="ORF">GV832_06530</name>
</gene>
<evidence type="ECO:0000259" key="6">
    <source>
        <dbReference type="SMART" id="SM00563"/>
    </source>
</evidence>
<protein>
    <recommendedName>
        <fullName evidence="4">Glycerol-3-phosphate acyltransferase</fullName>
        <ecNumber evidence="3">2.3.1.15</ecNumber>
    </recommendedName>
</protein>
<dbReference type="SMART" id="SM00563">
    <property type="entry name" value="PlsC"/>
    <property type="match status" value="1"/>
</dbReference>
<comment type="caution">
    <text evidence="7">The sequence shown here is derived from an EMBL/GenBank/DDBJ whole genome shotgun (WGS) entry which is preliminary data.</text>
</comment>
<keyword evidence="7" id="KW-0012">Acyltransferase</keyword>
<reference evidence="7" key="1">
    <citation type="submission" date="2020-01" db="EMBL/GenBank/DDBJ databases">
        <authorList>
            <person name="Chen W.-M."/>
        </authorList>
    </citation>
    <scope>NUCLEOTIDE SEQUENCE</scope>
    <source>
        <strain evidence="7">CYK-10</strain>
    </source>
</reference>
<comment type="subcellular location">
    <subcellularLocation>
        <location evidence="1">Endomembrane system</location>
        <topology evidence="1">Peripheral membrane protein</topology>
    </subcellularLocation>
</comment>
<dbReference type="GO" id="GO:0012505">
    <property type="term" value="C:endomembrane system"/>
    <property type="evidence" value="ECO:0007669"/>
    <property type="project" value="UniProtKB-SubCell"/>
</dbReference>
<organism evidence="7 8">
    <name type="scientific">Stagnihabitans tardus</name>
    <dbReference type="NCBI Taxonomy" id="2699202"/>
    <lineage>
        <taxon>Bacteria</taxon>
        <taxon>Pseudomonadati</taxon>
        <taxon>Pseudomonadota</taxon>
        <taxon>Alphaproteobacteria</taxon>
        <taxon>Rhodobacterales</taxon>
        <taxon>Paracoccaceae</taxon>
        <taxon>Stagnihabitans</taxon>
    </lineage>
</organism>
<evidence type="ECO:0000313" key="7">
    <source>
        <dbReference type="EMBL" id="NBZ87233.1"/>
    </source>
</evidence>
<dbReference type="InterPro" id="IPR002123">
    <property type="entry name" value="Plipid/glycerol_acylTrfase"/>
</dbReference>
<dbReference type="AlphaFoldDB" id="A0AAE4Y9M2"/>
<dbReference type="PANTHER" id="PTHR12563">
    <property type="entry name" value="GLYCEROL-3-PHOSPHATE ACYLTRANSFERASE"/>
    <property type="match status" value="1"/>
</dbReference>
<comment type="pathway">
    <text evidence="2">Phospholipid metabolism; CDP-diacylglycerol biosynthesis; CDP-diacylglycerol from sn-glycerol 3-phosphate: step 1/3.</text>
</comment>
<dbReference type="RefSeq" id="WP_168774045.1">
    <property type="nucleotide sequence ID" value="NZ_JAABNR010000005.1"/>
</dbReference>
<evidence type="ECO:0000256" key="5">
    <source>
        <dbReference type="ARBA" id="ARBA00048427"/>
    </source>
</evidence>
<feature type="domain" description="Phospholipid/glycerol acyltransferase" evidence="6">
    <location>
        <begin position="150"/>
        <end position="271"/>
    </location>
</feature>
<dbReference type="GO" id="GO:0004366">
    <property type="term" value="F:glycerol-3-phosphate O-acyltransferase activity"/>
    <property type="evidence" value="ECO:0007669"/>
    <property type="project" value="UniProtKB-EC"/>
</dbReference>
<dbReference type="EC" id="2.3.1.15" evidence="3"/>
<proteinExistence type="predicted"/>
<sequence>MTQPITLPLWLLLLILAFAATSFASNFLFPSVRWFFRSRIERGIARLNQGLARPIDLFKLAKRQDGIARLAYDPKVLQAVTEHATERGIPPQVAFQEARAYAREIVPAFSATIYFGVALRLARWLTKKLYRVRFGQVEEVLKSIDPRATVVFVMNHRSNMDYVLLTWLVSGQASISYAVGEWARIWPFSRFIRATGAYFIRRGSRSALYRKVLARYVQMATEEGNTQAIFPEGGLSLDGRLAKARLGLLTYIMQTETPRDVVFIPVGLAYDRVLEDQILTEAAASGSRRFRVGPLRALHYALIGLRRLLFPGVWSLGTAAAAIGRPVSLAEFMAGPDPSAEALGERLMAEIGQAIPVLPVPLVAACLPQPSREALVAACEARLALLVAEGRDIKLAPQGMEATVTEALAILHSRGLVRGLAPLPEKAAILGFYAASLQQGQQTIPLDQKL</sequence>
<evidence type="ECO:0000256" key="2">
    <source>
        <dbReference type="ARBA" id="ARBA00004765"/>
    </source>
</evidence>
<dbReference type="EMBL" id="JAABNR010000005">
    <property type="protein sequence ID" value="NBZ87233.1"/>
    <property type="molecule type" value="Genomic_DNA"/>
</dbReference>
<evidence type="ECO:0000256" key="1">
    <source>
        <dbReference type="ARBA" id="ARBA00004184"/>
    </source>
</evidence>
<name>A0AAE4Y9M2_9RHOB</name>
<comment type="catalytic activity">
    <reaction evidence="5">
        <text>sn-glycerol 3-phosphate + an acyl-CoA = a 1-acyl-sn-glycero-3-phosphate + CoA</text>
        <dbReference type="Rhea" id="RHEA:15325"/>
        <dbReference type="ChEBI" id="CHEBI:57287"/>
        <dbReference type="ChEBI" id="CHEBI:57597"/>
        <dbReference type="ChEBI" id="CHEBI:57970"/>
        <dbReference type="ChEBI" id="CHEBI:58342"/>
        <dbReference type="EC" id="2.3.1.15"/>
    </reaction>
</comment>
<dbReference type="PANTHER" id="PTHR12563:SF17">
    <property type="entry name" value="DIHYDROXYACETONE PHOSPHATE ACYLTRANSFERASE"/>
    <property type="match status" value="1"/>
</dbReference>
<dbReference type="Proteomes" id="UP001193501">
    <property type="component" value="Unassembled WGS sequence"/>
</dbReference>
<evidence type="ECO:0000256" key="4">
    <source>
        <dbReference type="ARBA" id="ARBA00013432"/>
    </source>
</evidence>
<dbReference type="GO" id="GO:0006629">
    <property type="term" value="P:lipid metabolic process"/>
    <property type="evidence" value="ECO:0007669"/>
    <property type="project" value="InterPro"/>
</dbReference>
<keyword evidence="8" id="KW-1185">Reference proteome</keyword>
<evidence type="ECO:0000256" key="3">
    <source>
        <dbReference type="ARBA" id="ARBA00013113"/>
    </source>
</evidence>
<accession>A0AAE4Y9M2</accession>
<dbReference type="SUPFAM" id="SSF69593">
    <property type="entry name" value="Glycerol-3-phosphate (1)-acyltransferase"/>
    <property type="match status" value="1"/>
</dbReference>